<organism evidence="5 6">
    <name type="scientific">Cohnella zeiphila</name>
    <dbReference type="NCBI Taxonomy" id="2761120"/>
    <lineage>
        <taxon>Bacteria</taxon>
        <taxon>Bacillati</taxon>
        <taxon>Bacillota</taxon>
        <taxon>Bacilli</taxon>
        <taxon>Bacillales</taxon>
        <taxon>Paenibacillaceae</taxon>
        <taxon>Cohnella</taxon>
    </lineage>
</organism>
<dbReference type="RefSeq" id="WP_185130770.1">
    <property type="nucleotide sequence ID" value="NZ_JACJVO010000024.1"/>
</dbReference>
<proteinExistence type="predicted"/>
<keyword evidence="2" id="KW-0902">Two-component regulatory system</keyword>
<dbReference type="GO" id="GO:0000160">
    <property type="term" value="P:phosphorelay signal transduction system"/>
    <property type="evidence" value="ECO:0007669"/>
    <property type="project" value="UniProtKB-KW"/>
</dbReference>
<evidence type="ECO:0000256" key="2">
    <source>
        <dbReference type="ARBA" id="ARBA00023012"/>
    </source>
</evidence>
<name>A0A7X0SSK3_9BACL</name>
<dbReference type="InterPro" id="IPR011006">
    <property type="entry name" value="CheY-like_superfamily"/>
</dbReference>
<keyword evidence="1 3" id="KW-0597">Phosphoprotein</keyword>
<dbReference type="PANTHER" id="PTHR45339:SF1">
    <property type="entry name" value="HYBRID SIGNAL TRANSDUCTION HISTIDINE KINASE J"/>
    <property type="match status" value="1"/>
</dbReference>
<dbReference type="AlphaFoldDB" id="A0A7X0SSK3"/>
<dbReference type="Pfam" id="PF00072">
    <property type="entry name" value="Response_reg"/>
    <property type="match status" value="1"/>
</dbReference>
<dbReference type="SUPFAM" id="SSF52172">
    <property type="entry name" value="CheY-like"/>
    <property type="match status" value="1"/>
</dbReference>
<dbReference type="InterPro" id="IPR001789">
    <property type="entry name" value="Sig_transdc_resp-reg_receiver"/>
</dbReference>
<evidence type="ECO:0000313" key="6">
    <source>
        <dbReference type="Proteomes" id="UP000564644"/>
    </source>
</evidence>
<dbReference type="EMBL" id="JACJVO010000024">
    <property type="protein sequence ID" value="MBB6733113.1"/>
    <property type="molecule type" value="Genomic_DNA"/>
</dbReference>
<feature type="domain" description="Response regulatory" evidence="4">
    <location>
        <begin position="3"/>
        <end position="119"/>
    </location>
</feature>
<dbReference type="PROSITE" id="PS50110">
    <property type="entry name" value="RESPONSE_REGULATORY"/>
    <property type="match status" value="1"/>
</dbReference>
<evidence type="ECO:0000256" key="1">
    <source>
        <dbReference type="ARBA" id="ARBA00022553"/>
    </source>
</evidence>
<dbReference type="Gene3D" id="3.40.50.2300">
    <property type="match status" value="1"/>
</dbReference>
<evidence type="ECO:0000259" key="4">
    <source>
        <dbReference type="PROSITE" id="PS50110"/>
    </source>
</evidence>
<accession>A0A7X0SSK3</accession>
<comment type="caution">
    <text evidence="5">The sequence shown here is derived from an EMBL/GenBank/DDBJ whole genome shotgun (WGS) entry which is preliminary data.</text>
</comment>
<evidence type="ECO:0000256" key="3">
    <source>
        <dbReference type="PROSITE-ProRule" id="PRU00169"/>
    </source>
</evidence>
<feature type="modified residue" description="4-aspartylphosphate" evidence="3">
    <location>
        <position position="52"/>
    </location>
</feature>
<gene>
    <name evidence="5" type="ORF">H7C18_19530</name>
</gene>
<evidence type="ECO:0000313" key="5">
    <source>
        <dbReference type="EMBL" id="MBB6733113.1"/>
    </source>
</evidence>
<keyword evidence="6" id="KW-1185">Reference proteome</keyword>
<protein>
    <submittedName>
        <fullName evidence="5">Response regulator</fullName>
    </submittedName>
</protein>
<dbReference type="PANTHER" id="PTHR45339">
    <property type="entry name" value="HYBRID SIGNAL TRANSDUCTION HISTIDINE KINASE J"/>
    <property type="match status" value="1"/>
</dbReference>
<sequence length="123" mass="13792">MARILLVEDNELNRDMLFRRLTRKGFEVSLAADGREAVEKARSETPDLILMDMSLPVMDGWSATRLLKREPGTSGIPVIALTAHAMAEDRREALEAGCDDFDTKPIDWQRLLDKIAALLPQEA</sequence>
<dbReference type="Proteomes" id="UP000564644">
    <property type="component" value="Unassembled WGS sequence"/>
</dbReference>
<dbReference type="SMART" id="SM00448">
    <property type="entry name" value="REC"/>
    <property type="match status" value="1"/>
</dbReference>
<reference evidence="5 6" key="1">
    <citation type="submission" date="2020-08" db="EMBL/GenBank/DDBJ databases">
        <title>Cohnella phylogeny.</title>
        <authorList>
            <person name="Dunlap C."/>
        </authorList>
    </citation>
    <scope>NUCLEOTIDE SEQUENCE [LARGE SCALE GENOMIC DNA]</scope>
    <source>
        <strain evidence="5 6">CBP 2801</strain>
    </source>
</reference>